<reference evidence="1" key="1">
    <citation type="submission" date="2021-01" db="EMBL/GenBank/DDBJ databases">
        <title>Genome public.</title>
        <authorList>
            <person name="Liu C."/>
            <person name="Sun Q."/>
        </authorList>
    </citation>
    <scope>NUCLEOTIDE SEQUENCE</scope>
    <source>
        <strain evidence="1">M6</strain>
    </source>
</reference>
<accession>A0A934U0S6</accession>
<dbReference type="Proteomes" id="UP000633365">
    <property type="component" value="Unassembled WGS sequence"/>
</dbReference>
<sequence>MNKKEYSCPELTLVQFRLQDVILGSPEVISSQINSGGWDPPPGDNIDEI</sequence>
<evidence type="ECO:0000313" key="2">
    <source>
        <dbReference type="Proteomes" id="UP000633365"/>
    </source>
</evidence>
<dbReference type="RefSeq" id="WP_201427389.1">
    <property type="nucleotide sequence ID" value="NZ_JAEQMG010000061.1"/>
</dbReference>
<gene>
    <name evidence="1" type="ORF">JKK62_07470</name>
</gene>
<keyword evidence="2" id="KW-1185">Reference proteome</keyword>
<dbReference type="EMBL" id="JAEQMG010000061">
    <property type="protein sequence ID" value="MBK6088495.1"/>
    <property type="molecule type" value="Genomic_DNA"/>
</dbReference>
<protein>
    <submittedName>
        <fullName evidence="1">Uncharacterized protein</fullName>
    </submittedName>
</protein>
<evidence type="ECO:0000313" key="1">
    <source>
        <dbReference type="EMBL" id="MBK6088495.1"/>
    </source>
</evidence>
<dbReference type="AlphaFoldDB" id="A0A934U0S6"/>
<comment type="caution">
    <text evidence="1">The sequence shown here is derived from an EMBL/GenBank/DDBJ whole genome shotgun (WGS) entry which is preliminary data.</text>
</comment>
<name>A0A934U0S6_9FIRM</name>
<proteinExistence type="predicted"/>
<organism evidence="1 2">
    <name type="scientific">Ruminococcus difficilis</name>
    <dbReference type="NCBI Taxonomy" id="2763069"/>
    <lineage>
        <taxon>Bacteria</taxon>
        <taxon>Bacillati</taxon>
        <taxon>Bacillota</taxon>
        <taxon>Clostridia</taxon>
        <taxon>Eubacteriales</taxon>
        <taxon>Oscillospiraceae</taxon>
        <taxon>Ruminococcus</taxon>
    </lineage>
</organism>